<dbReference type="HOGENOM" id="CLU_011999_0_0_1"/>
<evidence type="ECO:0000313" key="4">
    <source>
        <dbReference type="Proteomes" id="UP000006790"/>
    </source>
</evidence>
<feature type="region of interest" description="Disordered" evidence="1">
    <location>
        <begin position="685"/>
        <end position="754"/>
    </location>
</feature>
<proteinExistence type="predicted"/>
<feature type="region of interest" description="Disordered" evidence="1">
    <location>
        <begin position="385"/>
        <end position="542"/>
    </location>
</feature>
<accession>G8JPE9</accession>
<feature type="compositionally biased region" description="Polar residues" evidence="1">
    <location>
        <begin position="713"/>
        <end position="737"/>
    </location>
</feature>
<feature type="region of interest" description="Disordered" evidence="1">
    <location>
        <begin position="103"/>
        <end position="130"/>
    </location>
</feature>
<name>G8JPE9_ERECY</name>
<dbReference type="GO" id="GO:0030010">
    <property type="term" value="P:establishment of cell polarity"/>
    <property type="evidence" value="ECO:0007669"/>
    <property type="project" value="TreeGrafter"/>
</dbReference>
<dbReference type="InterPro" id="IPR040206">
    <property type="entry name" value="Zds1/2"/>
</dbReference>
<dbReference type="GO" id="GO:0005737">
    <property type="term" value="C:cytoplasm"/>
    <property type="evidence" value="ECO:0007669"/>
    <property type="project" value="TreeGrafter"/>
</dbReference>
<dbReference type="GO" id="GO:0010971">
    <property type="term" value="P:positive regulation of G2/M transition of mitotic cell cycle"/>
    <property type="evidence" value="ECO:0007669"/>
    <property type="project" value="TreeGrafter"/>
</dbReference>
<feature type="compositionally biased region" description="Polar residues" evidence="1">
    <location>
        <begin position="360"/>
        <end position="376"/>
    </location>
</feature>
<dbReference type="PANTHER" id="PTHR28089:SF1">
    <property type="entry name" value="PROTEIN ZDS1-RELATED"/>
    <property type="match status" value="1"/>
</dbReference>
<dbReference type="InterPro" id="IPR013941">
    <property type="entry name" value="ZDS1_C"/>
</dbReference>
<evidence type="ECO:0000256" key="1">
    <source>
        <dbReference type="SAM" id="MobiDB-lite"/>
    </source>
</evidence>
<reference evidence="4" key="1">
    <citation type="journal article" date="2012" name="G3 (Bethesda)">
        <title>Pichia sorbitophila, an interspecies yeast hybrid reveals early steps of genome resolution following polyploidization.</title>
        <authorList>
            <person name="Leh Louis V."/>
            <person name="Despons L."/>
            <person name="Friedrich A."/>
            <person name="Martin T."/>
            <person name="Durrens P."/>
            <person name="Casaregola S."/>
            <person name="Neuveglise C."/>
            <person name="Fairhead C."/>
            <person name="Marck C."/>
            <person name="Cruz J.A."/>
            <person name="Straub M.L."/>
            <person name="Kugler V."/>
            <person name="Sacerdot C."/>
            <person name="Uzunov Z."/>
            <person name="Thierry A."/>
            <person name="Weiss S."/>
            <person name="Bleykasten C."/>
            <person name="De Montigny J."/>
            <person name="Jacques N."/>
            <person name="Jung P."/>
            <person name="Lemaire M."/>
            <person name="Mallet S."/>
            <person name="Morel G."/>
            <person name="Richard G.F."/>
            <person name="Sarkar A."/>
            <person name="Savel G."/>
            <person name="Schacherer J."/>
            <person name="Seret M.L."/>
            <person name="Talla E."/>
            <person name="Samson G."/>
            <person name="Jubin C."/>
            <person name="Poulain J."/>
            <person name="Vacherie B."/>
            <person name="Barbe V."/>
            <person name="Pelletier E."/>
            <person name="Sherman D.J."/>
            <person name="Westhof E."/>
            <person name="Weissenbach J."/>
            <person name="Baret P.V."/>
            <person name="Wincker P."/>
            <person name="Gaillardin C."/>
            <person name="Dujon B."/>
            <person name="Souciet J.L."/>
        </authorList>
    </citation>
    <scope>NUCLEOTIDE SEQUENCE [LARGE SCALE GENOMIC DNA]</scope>
    <source>
        <strain evidence="4">CBS 270.75 / DBVPG 7215 / KCTC 17166 / NRRL Y-17582</strain>
    </source>
</reference>
<feature type="compositionally biased region" description="Basic residues" evidence="1">
    <location>
        <begin position="608"/>
        <end position="619"/>
    </location>
</feature>
<feature type="compositionally biased region" description="Low complexity" evidence="1">
    <location>
        <begin position="428"/>
        <end position="439"/>
    </location>
</feature>
<organism evidence="3 4">
    <name type="scientific">Eremothecium cymbalariae (strain CBS 270.75 / DBVPG 7215 / KCTC 17166 / NRRL Y-17582)</name>
    <name type="common">Yeast</name>
    <dbReference type="NCBI Taxonomy" id="931890"/>
    <lineage>
        <taxon>Eukaryota</taxon>
        <taxon>Fungi</taxon>
        <taxon>Dikarya</taxon>
        <taxon>Ascomycota</taxon>
        <taxon>Saccharomycotina</taxon>
        <taxon>Saccharomycetes</taxon>
        <taxon>Saccharomycetales</taxon>
        <taxon>Saccharomycetaceae</taxon>
        <taxon>Eremothecium</taxon>
    </lineage>
</organism>
<sequence>MDLLVDPEMEFRFGGSASMSSAPRRSLSEESIDRFQFSVENEPDPYVTDADDSYSFTEDSAEITCEDHLQSTFADKAAEKDSKYTRNISRSFTVKKSSLSSSRSKFGKSLKDSPPTSENDENEPFSSNLLWVPADQHPNVKLENYLELVTDTLHNLQLVGREQLEKNPNSNYQLSQTNSTSAHEAIPSKNSLVRKPSRLRKSFTEAENIDDPNSDEDLNTETPISKRKRVSSLKEITEELTRISNNAGLTDSDAITLARTLGIGTPAATDRRNFTNTDVASNDEIDEEYASNILTKNGLSISQGSSLRRSKFATYRIRSPSGDSLPLLESGSLLPSLPEYAQEQVANHLKDAHVFKEGQPPQSWDASITPQSPNSINDIYDHYNTTDTDEYVSDDLTSPSTQMSGASYTVSPAQVSCGHSKKDTYAISSSTTSPSSNPPIDATSTSSLISKSPIRTIPANLPAKDSTKSREKKKPGWNWFNNKRTPSETDNSDSNSDQLQFEKGNSNENFPAVSVQSAPSPERVDRKVNHSRNRHKLPSPEMAIMHTSEALVEKLPPAEPGQDLRPQQRKKKEKLEKKFMKIFKKKAAPGQQNVTTSLHQPLDGAAKSKVKSSHEHKRPYSATKKENGRRSAADHPNIPKIHGSTNTQYTSSEPILDNNISRNLNGASDLALSKPTNDVAILQPAVNVKSSKDSPKQENHSTPVRSVNDKLQQKLQQPQVDPNLNASGPVTSSQPESSIGPLKDENQGVEFGQRDGLPTKLLSASQKPESSPNVEQNDSLVRKISEPEYALPPRELTFDDVIRPEKPNSPMKFTPSAFGFPLPPLTISTVIMFDHRLPIYAERAIYRLSHLKLSDPKRELRQQVLLSNFMYSYLNLVNHSLYLQQIEEEKNMGMNT</sequence>
<dbReference type="Pfam" id="PF08632">
    <property type="entry name" value="Zds_C"/>
    <property type="match status" value="1"/>
</dbReference>
<dbReference type="GeneID" id="11468447"/>
<feature type="compositionally biased region" description="Polar residues" evidence="1">
    <location>
        <begin position="166"/>
        <end position="182"/>
    </location>
</feature>
<dbReference type="KEGG" id="erc:Ecym_2710"/>
<dbReference type="AlphaFoldDB" id="G8JPE9"/>
<feature type="compositionally biased region" description="Basic and acidic residues" evidence="1">
    <location>
        <begin position="690"/>
        <end position="699"/>
    </location>
</feature>
<dbReference type="eggNOG" id="ENOG502RC08">
    <property type="taxonomic scope" value="Eukaryota"/>
</dbReference>
<feature type="region of interest" description="Disordered" evidence="1">
    <location>
        <begin position="357"/>
        <end position="376"/>
    </location>
</feature>
<dbReference type="PANTHER" id="PTHR28089">
    <property type="entry name" value="PROTEIN ZDS1-RELATED"/>
    <property type="match status" value="1"/>
</dbReference>
<feature type="compositionally biased region" description="Polar residues" evidence="1">
    <location>
        <begin position="590"/>
        <end position="599"/>
    </location>
</feature>
<dbReference type="EMBL" id="CP002498">
    <property type="protein sequence ID" value="AET38416.1"/>
    <property type="molecule type" value="Genomic_DNA"/>
</dbReference>
<protein>
    <recommendedName>
        <fullName evidence="2">Protein Zds1 C-terminal domain-containing protein</fullName>
    </recommendedName>
</protein>
<feature type="domain" description="Protein Zds1 C-terminal" evidence="2">
    <location>
        <begin position="826"/>
        <end position="878"/>
    </location>
</feature>
<dbReference type="SMART" id="SM01327">
    <property type="entry name" value="Zds_C"/>
    <property type="match status" value="1"/>
</dbReference>
<dbReference type="InParanoid" id="G8JPE9"/>
<evidence type="ECO:0000313" key="3">
    <source>
        <dbReference type="EMBL" id="AET38416.1"/>
    </source>
</evidence>
<evidence type="ECO:0000259" key="2">
    <source>
        <dbReference type="SMART" id="SM01327"/>
    </source>
</evidence>
<dbReference type="OrthoDB" id="5589766at2759"/>
<dbReference type="RefSeq" id="XP_003645233.1">
    <property type="nucleotide sequence ID" value="XM_003645185.1"/>
</dbReference>
<dbReference type="FunCoup" id="G8JPE9">
    <property type="interactions" value="173"/>
</dbReference>
<dbReference type="STRING" id="931890.G8JPE9"/>
<feature type="compositionally biased region" description="Basic and acidic residues" evidence="1">
    <location>
        <begin position="623"/>
        <end position="633"/>
    </location>
</feature>
<feature type="compositionally biased region" description="Acidic residues" evidence="1">
    <location>
        <begin position="207"/>
        <end position="219"/>
    </location>
</feature>
<dbReference type="Proteomes" id="UP000006790">
    <property type="component" value="Chromosome 2"/>
</dbReference>
<feature type="region of interest" description="Disordered" evidence="1">
    <location>
        <begin position="164"/>
        <end position="224"/>
    </location>
</feature>
<feature type="compositionally biased region" description="Polar residues" evidence="1">
    <location>
        <begin position="479"/>
        <end position="519"/>
    </location>
</feature>
<keyword evidence="4" id="KW-1185">Reference proteome</keyword>
<feature type="region of interest" description="Disordered" evidence="1">
    <location>
        <begin position="583"/>
        <end position="654"/>
    </location>
</feature>
<gene>
    <name evidence="3" type="ordered locus">Ecym_2710</name>
</gene>
<feature type="compositionally biased region" description="Polar residues" evidence="1">
    <location>
        <begin position="395"/>
        <end position="414"/>
    </location>
</feature>
<feature type="compositionally biased region" description="Polar residues" evidence="1">
    <location>
        <begin position="643"/>
        <end position="654"/>
    </location>
</feature>
<dbReference type="OMA" id="SKFNTYK"/>